<dbReference type="PROSITE" id="PS00028">
    <property type="entry name" value="ZINC_FINGER_C2H2_1"/>
    <property type="match status" value="2"/>
</dbReference>
<evidence type="ECO:0000313" key="13">
    <source>
        <dbReference type="Proteomes" id="UP000249723"/>
    </source>
</evidence>
<feature type="compositionally biased region" description="Low complexity" evidence="8">
    <location>
        <begin position="693"/>
        <end position="709"/>
    </location>
</feature>
<dbReference type="GO" id="GO:0000978">
    <property type="term" value="F:RNA polymerase II cis-regulatory region sequence-specific DNA binding"/>
    <property type="evidence" value="ECO:0007669"/>
    <property type="project" value="InterPro"/>
</dbReference>
<reference evidence="13" key="1">
    <citation type="submission" date="2016-10" db="EMBL/GenBank/DDBJ databases">
        <authorList>
            <person name="Jeantristanb JTB J.-T."/>
            <person name="Ricardo R."/>
        </authorList>
    </citation>
    <scope>NUCLEOTIDE SEQUENCE [LARGE SCALE GENOMIC DNA]</scope>
</reference>
<feature type="compositionally biased region" description="Basic and acidic residues" evidence="8">
    <location>
        <begin position="857"/>
        <end position="866"/>
    </location>
</feature>
<accession>A0A2X0KZE5</accession>
<keyword evidence="6" id="KW-0539">Nucleus</keyword>
<feature type="compositionally biased region" description="Polar residues" evidence="8">
    <location>
        <begin position="96"/>
        <end position="105"/>
    </location>
</feature>
<dbReference type="AlphaFoldDB" id="A0A2X0KZE5"/>
<evidence type="ECO:0000313" key="12">
    <source>
        <dbReference type="EMBL" id="SCZ99601.1"/>
    </source>
</evidence>
<dbReference type="PROSITE" id="PS51294">
    <property type="entry name" value="HTH_MYB"/>
    <property type="match status" value="1"/>
</dbReference>
<dbReference type="Gene3D" id="1.10.10.60">
    <property type="entry name" value="Homeodomain-like"/>
    <property type="match status" value="1"/>
</dbReference>
<feature type="compositionally biased region" description="Low complexity" evidence="8">
    <location>
        <begin position="717"/>
        <end position="740"/>
    </location>
</feature>
<evidence type="ECO:0000256" key="2">
    <source>
        <dbReference type="ARBA" id="ARBA00022723"/>
    </source>
</evidence>
<feature type="compositionally biased region" description="Low complexity" evidence="8">
    <location>
        <begin position="585"/>
        <end position="599"/>
    </location>
</feature>
<sequence>MSGSPAATSAADARALANNAVTSELKTDPASTAAGKESSTSPETNSAVDANQSSANSEEDAPFEPDTDPIPAPTTAGAAIHSGSATKGVETESNERGTSVTTPAPTHSVPGASASTSTFAPPAPAPVQASPSPSTSNVSESIAGSRPRRVSVLSTQPDTSDQRSVVKWTPADDRKLDEAFAKYGPSWDAVAAAVGNGRTNRSCKERLGRRQRSNDPTVSMAPLTVVPRRASIDAGEGDSPGHEHVFNRRPSPFADAEGEDDSMVVDAPAPPAPAPAPAPVVAKPAPIAAPVASDTPPKIIGKKLGKSRPSAAKLVPTAAPSAATTSAATAAPVPAPAAAVEVPSTSTAPPPAVDNPLVYSAATADRTMVAGGVSATTARILSAVDDRLREAGIGGRIPGRAVTAPANGDVKPEVTSEDTSSSPSTSTPTLAPSAGHNIALTTPFNKNTVIRGRRTMAANEMEGKLLSKTGKIKKVHICPADSCDAAFKRSEHLKRHYKAVHIGAKPFPCDAEGCDKTFSRKDNLHQHMIFVHSLKPIREDGIQFLDELMPPAAPVPAAIPEVAVAASPDAPVDATSGTLGPSVLAPTASTSAAPTTPAAVEGSQSPAAVPAALSNTGQFASSRGRVPVPIRYEPIAEEDKNRRRKIVRKISPGGTFTEEHLNSPGPGAAASPSPLAADAKPKTEPVEQSLSMKAASPAPQAAKEASVAAVPPPVSPVAPEVASTSSSTPPVLPSASTSTPLDEEATTNLTRTPSTSSRAKLARGGGLGARFRQGRGGSIAAAASAIAAAGAASSPTTTKRPAQVPVHPTPVIEVTNGHAARPRENVVEEPSNEGGALGFAPPRKHAREESGNDDEASAAKRAREIELDSGNVSA</sequence>
<feature type="region of interest" description="Disordered" evidence="8">
    <location>
        <begin position="569"/>
        <end position="604"/>
    </location>
</feature>
<dbReference type="InterPro" id="IPR009057">
    <property type="entry name" value="Homeodomain-like_sf"/>
</dbReference>
<dbReference type="SUPFAM" id="SSF46689">
    <property type="entry name" value="Homeodomain-like"/>
    <property type="match status" value="1"/>
</dbReference>
<dbReference type="InterPro" id="IPR001005">
    <property type="entry name" value="SANT/Myb"/>
</dbReference>
<feature type="compositionally biased region" description="Acidic residues" evidence="8">
    <location>
        <begin position="57"/>
        <end position="67"/>
    </location>
</feature>
<dbReference type="SMART" id="SM00355">
    <property type="entry name" value="ZnF_C2H2"/>
    <property type="match status" value="2"/>
</dbReference>
<feature type="compositionally biased region" description="Polar residues" evidence="8">
    <location>
        <begin position="37"/>
        <end position="56"/>
    </location>
</feature>
<feature type="compositionally biased region" description="Low complexity" evidence="8">
    <location>
        <begin position="110"/>
        <end position="141"/>
    </location>
</feature>
<evidence type="ECO:0000259" key="11">
    <source>
        <dbReference type="PROSITE" id="PS51294"/>
    </source>
</evidence>
<keyword evidence="5" id="KW-0862">Zinc</keyword>
<organism evidence="12 13">
    <name type="scientific">Microbotryum saponariae</name>
    <dbReference type="NCBI Taxonomy" id="289078"/>
    <lineage>
        <taxon>Eukaryota</taxon>
        <taxon>Fungi</taxon>
        <taxon>Dikarya</taxon>
        <taxon>Basidiomycota</taxon>
        <taxon>Pucciniomycotina</taxon>
        <taxon>Microbotryomycetes</taxon>
        <taxon>Microbotryales</taxon>
        <taxon>Microbotryaceae</taxon>
        <taxon>Microbotryum</taxon>
    </lineage>
</organism>
<keyword evidence="4 7" id="KW-0863">Zinc-finger</keyword>
<dbReference type="GO" id="GO:0008270">
    <property type="term" value="F:zinc ion binding"/>
    <property type="evidence" value="ECO:0007669"/>
    <property type="project" value="UniProtKB-KW"/>
</dbReference>
<dbReference type="FunFam" id="3.30.160.60:FF:000446">
    <property type="entry name" value="Zinc finger protein"/>
    <property type="match status" value="1"/>
</dbReference>
<dbReference type="Gene3D" id="3.30.160.60">
    <property type="entry name" value="Classic Zinc Finger"/>
    <property type="match status" value="2"/>
</dbReference>
<feature type="region of interest" description="Disordered" evidence="8">
    <location>
        <begin position="201"/>
        <end position="311"/>
    </location>
</feature>
<evidence type="ECO:0000256" key="8">
    <source>
        <dbReference type="SAM" id="MobiDB-lite"/>
    </source>
</evidence>
<feature type="compositionally biased region" description="Low complexity" evidence="8">
    <location>
        <begin position="663"/>
        <end position="678"/>
    </location>
</feature>
<evidence type="ECO:0000259" key="10">
    <source>
        <dbReference type="PROSITE" id="PS50157"/>
    </source>
</evidence>
<feature type="compositionally biased region" description="Pro residues" evidence="8">
    <location>
        <begin position="268"/>
        <end position="278"/>
    </location>
</feature>
<dbReference type="PROSITE" id="PS50157">
    <property type="entry name" value="ZINC_FINGER_C2H2_2"/>
    <property type="match status" value="2"/>
</dbReference>
<feature type="compositionally biased region" description="Low complexity" evidence="8">
    <location>
        <begin position="417"/>
        <end position="433"/>
    </location>
</feature>
<dbReference type="EMBL" id="FMWP01000096">
    <property type="protein sequence ID" value="SCZ99601.1"/>
    <property type="molecule type" value="Genomic_DNA"/>
</dbReference>
<feature type="domain" description="C2H2-type" evidence="10">
    <location>
        <begin position="476"/>
        <end position="506"/>
    </location>
</feature>
<feature type="compositionally biased region" description="Polar residues" evidence="8">
    <location>
        <begin position="746"/>
        <end position="757"/>
    </location>
</feature>
<dbReference type="InterPro" id="IPR036236">
    <property type="entry name" value="Znf_C2H2_sf"/>
</dbReference>
<dbReference type="InterPro" id="IPR017930">
    <property type="entry name" value="Myb_dom"/>
</dbReference>
<feature type="domain" description="C2H2-type" evidence="10">
    <location>
        <begin position="507"/>
        <end position="537"/>
    </location>
</feature>
<keyword evidence="13" id="KW-1185">Reference proteome</keyword>
<proteinExistence type="predicted"/>
<evidence type="ECO:0000256" key="4">
    <source>
        <dbReference type="ARBA" id="ARBA00022771"/>
    </source>
</evidence>
<evidence type="ECO:0000256" key="5">
    <source>
        <dbReference type="ARBA" id="ARBA00022833"/>
    </source>
</evidence>
<feature type="region of interest" description="Disordered" evidence="8">
    <location>
        <begin position="20"/>
        <end position="167"/>
    </location>
</feature>
<comment type="subcellular location">
    <subcellularLocation>
        <location evidence="1">Nucleus</location>
    </subcellularLocation>
</comment>
<dbReference type="SUPFAM" id="SSF57667">
    <property type="entry name" value="beta-beta-alpha zinc fingers"/>
    <property type="match status" value="1"/>
</dbReference>
<dbReference type="InterPro" id="IPR051059">
    <property type="entry name" value="VerF-like"/>
</dbReference>
<feature type="compositionally biased region" description="Low complexity" evidence="8">
    <location>
        <begin position="279"/>
        <end position="292"/>
    </location>
</feature>
<keyword evidence="2" id="KW-0479">Metal-binding</keyword>
<dbReference type="GO" id="GO:0000981">
    <property type="term" value="F:DNA-binding transcription factor activity, RNA polymerase II-specific"/>
    <property type="evidence" value="ECO:0007669"/>
    <property type="project" value="InterPro"/>
</dbReference>
<feature type="region of interest" description="Disordered" evidence="8">
    <location>
        <begin position="816"/>
        <end position="874"/>
    </location>
</feature>
<dbReference type="Pfam" id="PF00249">
    <property type="entry name" value="Myb_DNA-binding"/>
    <property type="match status" value="1"/>
</dbReference>
<dbReference type="PANTHER" id="PTHR40626:SF11">
    <property type="entry name" value="ZINC FINGER PROTEIN YPR022C"/>
    <property type="match status" value="1"/>
</dbReference>
<dbReference type="CDD" id="cd00167">
    <property type="entry name" value="SANT"/>
    <property type="match status" value="1"/>
</dbReference>
<dbReference type="STRING" id="289078.A0A2X0KZE5"/>
<evidence type="ECO:0000259" key="9">
    <source>
        <dbReference type="PROSITE" id="PS50090"/>
    </source>
</evidence>
<name>A0A2X0KZE5_9BASI</name>
<dbReference type="PROSITE" id="PS50090">
    <property type="entry name" value="MYB_LIKE"/>
    <property type="match status" value="1"/>
</dbReference>
<dbReference type="GO" id="GO:0000785">
    <property type="term" value="C:chromatin"/>
    <property type="evidence" value="ECO:0007669"/>
    <property type="project" value="TreeGrafter"/>
</dbReference>
<dbReference type="SMART" id="SM00717">
    <property type="entry name" value="SANT"/>
    <property type="match status" value="1"/>
</dbReference>
<feature type="region of interest" description="Disordered" evidence="8">
    <location>
        <begin position="643"/>
        <end position="769"/>
    </location>
</feature>
<feature type="domain" description="Myb-like" evidence="9">
    <location>
        <begin position="167"/>
        <end position="206"/>
    </location>
</feature>
<evidence type="ECO:0000256" key="3">
    <source>
        <dbReference type="ARBA" id="ARBA00022737"/>
    </source>
</evidence>
<evidence type="ECO:0000256" key="1">
    <source>
        <dbReference type="ARBA" id="ARBA00004123"/>
    </source>
</evidence>
<dbReference type="PANTHER" id="PTHR40626">
    <property type="entry name" value="MIP31509P"/>
    <property type="match status" value="1"/>
</dbReference>
<evidence type="ECO:0000256" key="6">
    <source>
        <dbReference type="ARBA" id="ARBA00023242"/>
    </source>
</evidence>
<feature type="region of interest" description="Disordered" evidence="8">
    <location>
        <begin position="399"/>
        <end position="438"/>
    </location>
</feature>
<gene>
    <name evidence="12" type="ORF">BZ3500_MVSOF-1268-A1-R1_CHR3-1G06140</name>
</gene>
<dbReference type="InterPro" id="IPR013087">
    <property type="entry name" value="Znf_C2H2_type"/>
</dbReference>
<feature type="compositionally biased region" description="Polar residues" evidence="8">
    <location>
        <begin position="152"/>
        <end position="163"/>
    </location>
</feature>
<keyword evidence="3" id="KW-0677">Repeat</keyword>
<evidence type="ECO:0000256" key="7">
    <source>
        <dbReference type="PROSITE-ProRule" id="PRU00042"/>
    </source>
</evidence>
<dbReference type="Pfam" id="PF00096">
    <property type="entry name" value="zf-C2H2"/>
    <property type="match status" value="1"/>
</dbReference>
<dbReference type="GO" id="GO:0005634">
    <property type="term" value="C:nucleus"/>
    <property type="evidence" value="ECO:0007669"/>
    <property type="project" value="UniProtKB-SubCell"/>
</dbReference>
<protein>
    <submittedName>
        <fullName evidence="12">BZ3500_MvSof-1268-A1-R1_Chr3-1g06140 protein</fullName>
    </submittedName>
</protein>
<feature type="domain" description="HTH myb-type" evidence="11">
    <location>
        <begin position="167"/>
        <end position="215"/>
    </location>
</feature>
<dbReference type="Proteomes" id="UP000249723">
    <property type="component" value="Unassembled WGS sequence"/>
</dbReference>